<evidence type="ECO:0000256" key="12">
    <source>
        <dbReference type="ARBA" id="ARBA00022695"/>
    </source>
</evidence>
<evidence type="ECO:0000256" key="14">
    <source>
        <dbReference type="ARBA" id="ARBA00023098"/>
    </source>
</evidence>
<accession>A0A388TJT9</accession>
<sequence>MFNWPKFWQRVLTIVIYAPVIIVALYLGDLPFFILVIVGVFISLLEIYNMYNLYYQKHHDNFYYGYLCSILLLSAVFMQKQGYTWENNIFLLLSAAMIGFFIFELARKKIFFLRNQYAYLFRSVAYTGLMYVHVILLRNLPGGFAYCLYLFLVVWVNDIMAYLIGICFGRHRLAPGISPKKSIEGALGGLGGAVGLSVLFSFFHDWSFQFGNLFVSLGGWQIGAGQTIFLGAAISVFAQLGDLLESLLKRSLQAKDSGSLLPGHGGVLDRMDSFVLTFPIFYYFVYYFAA</sequence>
<comment type="catalytic activity">
    <reaction evidence="1 18">
        <text>a 1,2-diacyl-sn-glycero-3-phosphate + CTP + H(+) = a CDP-1,2-diacyl-sn-glycerol + diphosphate</text>
        <dbReference type="Rhea" id="RHEA:16229"/>
        <dbReference type="ChEBI" id="CHEBI:15378"/>
        <dbReference type="ChEBI" id="CHEBI:33019"/>
        <dbReference type="ChEBI" id="CHEBI:37563"/>
        <dbReference type="ChEBI" id="CHEBI:58332"/>
        <dbReference type="ChEBI" id="CHEBI:58608"/>
        <dbReference type="EC" id="2.7.7.41"/>
    </reaction>
</comment>
<comment type="caution">
    <text evidence="20">The sequence shown here is derived from an EMBL/GenBank/DDBJ whole genome shotgun (WGS) entry which is preliminary data.</text>
</comment>
<keyword evidence="12 18" id="KW-0548">Nucleotidyltransferase</keyword>
<evidence type="ECO:0000256" key="10">
    <source>
        <dbReference type="ARBA" id="ARBA00022679"/>
    </source>
</evidence>
<comment type="subcellular location">
    <subcellularLocation>
        <location evidence="2">Cell membrane</location>
        <topology evidence="2">Multi-pass membrane protein</topology>
    </subcellularLocation>
</comment>
<dbReference type="InterPro" id="IPR000374">
    <property type="entry name" value="PC_trans"/>
</dbReference>
<evidence type="ECO:0000313" key="21">
    <source>
        <dbReference type="Proteomes" id="UP000275925"/>
    </source>
</evidence>
<comment type="similarity">
    <text evidence="5 18">Belongs to the CDS family.</text>
</comment>
<dbReference type="GO" id="GO:0005886">
    <property type="term" value="C:plasma membrane"/>
    <property type="evidence" value="ECO:0007669"/>
    <property type="project" value="UniProtKB-SubCell"/>
</dbReference>
<keyword evidence="8" id="KW-1003">Cell membrane</keyword>
<feature type="transmembrane region" description="Helical" evidence="19">
    <location>
        <begin position="185"/>
        <end position="203"/>
    </location>
</feature>
<comment type="pathway">
    <text evidence="4">Lipid metabolism.</text>
</comment>
<dbReference type="EMBL" id="BGZO01000046">
    <property type="protein sequence ID" value="GBR76748.1"/>
    <property type="molecule type" value="Genomic_DNA"/>
</dbReference>
<feature type="transmembrane region" description="Helical" evidence="19">
    <location>
        <begin position="89"/>
        <end position="106"/>
    </location>
</feature>
<evidence type="ECO:0000256" key="6">
    <source>
        <dbReference type="ARBA" id="ARBA00012487"/>
    </source>
</evidence>
<dbReference type="AlphaFoldDB" id="A0A388TJT9"/>
<protein>
    <recommendedName>
        <fullName evidence="7 18">Phosphatidate cytidylyltransferase</fullName>
        <ecNumber evidence="6 18">2.7.7.41</ecNumber>
    </recommendedName>
</protein>
<feature type="transmembrane region" description="Helical" evidence="19">
    <location>
        <begin position="118"/>
        <end position="137"/>
    </location>
</feature>
<gene>
    <name evidence="20" type="primary">cdsA</name>
    <name evidence="20" type="ORF">NO2_1246</name>
</gene>
<keyword evidence="10 18" id="KW-0808">Transferase</keyword>
<keyword evidence="14" id="KW-0443">Lipid metabolism</keyword>
<organism evidence="20 21">
    <name type="scientific">Candidatus Termititenax persephonae</name>
    <dbReference type="NCBI Taxonomy" id="2218525"/>
    <lineage>
        <taxon>Bacteria</taxon>
        <taxon>Bacillati</taxon>
        <taxon>Candidatus Margulisiibacteriota</taxon>
        <taxon>Candidatus Termititenacia</taxon>
        <taxon>Candidatus Termititenacales</taxon>
        <taxon>Candidatus Termititenacaceae</taxon>
        <taxon>Candidatus Termititenax</taxon>
    </lineage>
</organism>
<feature type="transmembrane region" description="Helical" evidence="19">
    <location>
        <begin position="143"/>
        <end position="164"/>
    </location>
</feature>
<comment type="pathway">
    <text evidence="3 18">Phospholipid metabolism; CDP-diacylglycerol biosynthesis; CDP-diacylglycerol from sn-glycerol 3-phosphate: step 3/3.</text>
</comment>
<name>A0A388TJT9_9BACT</name>
<evidence type="ECO:0000256" key="16">
    <source>
        <dbReference type="ARBA" id="ARBA00023209"/>
    </source>
</evidence>
<keyword evidence="17" id="KW-1208">Phospholipid metabolism</keyword>
<evidence type="ECO:0000256" key="3">
    <source>
        <dbReference type="ARBA" id="ARBA00005119"/>
    </source>
</evidence>
<dbReference type="Proteomes" id="UP000275925">
    <property type="component" value="Unassembled WGS sequence"/>
</dbReference>
<dbReference type="PANTHER" id="PTHR46382:SF1">
    <property type="entry name" value="PHOSPHATIDATE CYTIDYLYLTRANSFERASE"/>
    <property type="match status" value="1"/>
</dbReference>
<evidence type="ECO:0000256" key="7">
    <source>
        <dbReference type="ARBA" id="ARBA00019373"/>
    </source>
</evidence>
<keyword evidence="16" id="KW-0594">Phospholipid biosynthesis</keyword>
<evidence type="ECO:0000256" key="17">
    <source>
        <dbReference type="ARBA" id="ARBA00023264"/>
    </source>
</evidence>
<evidence type="ECO:0000256" key="9">
    <source>
        <dbReference type="ARBA" id="ARBA00022516"/>
    </source>
</evidence>
<dbReference type="GO" id="GO:0016024">
    <property type="term" value="P:CDP-diacylglycerol biosynthetic process"/>
    <property type="evidence" value="ECO:0007669"/>
    <property type="project" value="UniProtKB-UniPathway"/>
</dbReference>
<keyword evidence="9" id="KW-0444">Lipid biosynthesis</keyword>
<evidence type="ECO:0000256" key="13">
    <source>
        <dbReference type="ARBA" id="ARBA00022989"/>
    </source>
</evidence>
<evidence type="ECO:0000256" key="11">
    <source>
        <dbReference type="ARBA" id="ARBA00022692"/>
    </source>
</evidence>
<feature type="transmembrane region" description="Helical" evidence="19">
    <location>
        <begin position="63"/>
        <end position="83"/>
    </location>
</feature>
<reference evidence="20 21" key="1">
    <citation type="journal article" date="2019" name="ISME J.">
        <title>Genome analyses of uncultured TG2/ZB3 bacteria in 'Margulisbacteria' specifically attached to ectosymbiotic spirochetes of protists in the termite gut.</title>
        <authorList>
            <person name="Utami Y.D."/>
            <person name="Kuwahara H."/>
            <person name="Igai K."/>
            <person name="Murakami T."/>
            <person name="Sugaya K."/>
            <person name="Morikawa T."/>
            <person name="Nagura Y."/>
            <person name="Yuki M."/>
            <person name="Deevong P."/>
            <person name="Inoue T."/>
            <person name="Kihara K."/>
            <person name="Lo N."/>
            <person name="Yamada A."/>
            <person name="Ohkuma M."/>
            <person name="Hongoh Y."/>
        </authorList>
    </citation>
    <scope>NUCLEOTIDE SEQUENCE [LARGE SCALE GENOMIC DNA]</scope>
    <source>
        <strain evidence="20">NkOx7-02</strain>
    </source>
</reference>
<dbReference type="UniPathway" id="UPA00557">
    <property type="reaction ID" value="UER00614"/>
</dbReference>
<evidence type="ECO:0000256" key="19">
    <source>
        <dbReference type="SAM" id="Phobius"/>
    </source>
</evidence>
<evidence type="ECO:0000256" key="15">
    <source>
        <dbReference type="ARBA" id="ARBA00023136"/>
    </source>
</evidence>
<evidence type="ECO:0000313" key="20">
    <source>
        <dbReference type="EMBL" id="GBR76748.1"/>
    </source>
</evidence>
<feature type="transmembrane region" description="Helical" evidence="19">
    <location>
        <begin position="32"/>
        <end position="51"/>
    </location>
</feature>
<dbReference type="GO" id="GO:0004605">
    <property type="term" value="F:phosphatidate cytidylyltransferase activity"/>
    <property type="evidence" value="ECO:0007669"/>
    <property type="project" value="UniProtKB-EC"/>
</dbReference>
<dbReference type="EC" id="2.7.7.41" evidence="6 18"/>
<dbReference type="PROSITE" id="PS01315">
    <property type="entry name" value="CDS"/>
    <property type="match status" value="1"/>
</dbReference>
<evidence type="ECO:0000256" key="1">
    <source>
        <dbReference type="ARBA" id="ARBA00001698"/>
    </source>
</evidence>
<keyword evidence="21" id="KW-1185">Reference proteome</keyword>
<keyword evidence="15 19" id="KW-0472">Membrane</keyword>
<evidence type="ECO:0000256" key="4">
    <source>
        <dbReference type="ARBA" id="ARBA00005189"/>
    </source>
</evidence>
<evidence type="ECO:0000256" key="8">
    <source>
        <dbReference type="ARBA" id="ARBA00022475"/>
    </source>
</evidence>
<evidence type="ECO:0000256" key="2">
    <source>
        <dbReference type="ARBA" id="ARBA00004651"/>
    </source>
</evidence>
<keyword evidence="11 18" id="KW-0812">Transmembrane</keyword>
<dbReference type="Pfam" id="PF01148">
    <property type="entry name" value="CTP_transf_1"/>
    <property type="match status" value="1"/>
</dbReference>
<feature type="transmembrane region" description="Helical" evidence="19">
    <location>
        <begin position="7"/>
        <end position="26"/>
    </location>
</feature>
<feature type="transmembrane region" description="Helical" evidence="19">
    <location>
        <begin position="223"/>
        <end position="244"/>
    </location>
</feature>
<proteinExistence type="inferred from homology"/>
<evidence type="ECO:0000256" key="18">
    <source>
        <dbReference type="RuleBase" id="RU003938"/>
    </source>
</evidence>
<dbReference type="PANTHER" id="PTHR46382">
    <property type="entry name" value="PHOSPHATIDATE CYTIDYLYLTRANSFERASE"/>
    <property type="match status" value="1"/>
</dbReference>
<keyword evidence="13 19" id="KW-1133">Transmembrane helix</keyword>
<evidence type="ECO:0000256" key="5">
    <source>
        <dbReference type="ARBA" id="ARBA00010185"/>
    </source>
</evidence>